<evidence type="ECO:0000256" key="2">
    <source>
        <dbReference type="SAM" id="SignalP"/>
    </source>
</evidence>
<dbReference type="InterPro" id="IPR055831">
    <property type="entry name" value="DUF7408"/>
</dbReference>
<protein>
    <recommendedName>
        <fullName evidence="3">DUF7408 domain-containing protein</fullName>
    </recommendedName>
</protein>
<evidence type="ECO:0000256" key="1">
    <source>
        <dbReference type="SAM" id="Phobius"/>
    </source>
</evidence>
<feature type="transmembrane region" description="Helical" evidence="1">
    <location>
        <begin position="375"/>
        <end position="398"/>
    </location>
</feature>
<dbReference type="RefSeq" id="WP_257446955.1">
    <property type="nucleotide sequence ID" value="NZ_JANIPJ010000009.1"/>
</dbReference>
<accession>A0A9X2MS05</accession>
<dbReference type="AlphaFoldDB" id="A0A9X2MS05"/>
<reference evidence="4" key="1">
    <citation type="submission" date="2022-08" db="EMBL/GenBank/DDBJ databases">
        <title>The genomic sequence of strain Paenibacillus sp. SCIV0701.</title>
        <authorList>
            <person name="Zhao H."/>
        </authorList>
    </citation>
    <scope>NUCLEOTIDE SEQUENCE</scope>
    <source>
        <strain evidence="4">SCIV0701</strain>
    </source>
</reference>
<organism evidence="4 5">
    <name type="scientific">Paenibacillus soyae</name>
    <dbReference type="NCBI Taxonomy" id="2969249"/>
    <lineage>
        <taxon>Bacteria</taxon>
        <taxon>Bacillati</taxon>
        <taxon>Bacillota</taxon>
        <taxon>Bacilli</taxon>
        <taxon>Bacillales</taxon>
        <taxon>Paenibacillaceae</taxon>
        <taxon>Paenibacillus</taxon>
    </lineage>
</organism>
<comment type="caution">
    <text evidence="4">The sequence shown here is derived from an EMBL/GenBank/DDBJ whole genome shotgun (WGS) entry which is preliminary data.</text>
</comment>
<keyword evidence="1" id="KW-0812">Transmembrane</keyword>
<dbReference type="Proteomes" id="UP001141950">
    <property type="component" value="Unassembled WGS sequence"/>
</dbReference>
<dbReference type="InterPro" id="IPR029062">
    <property type="entry name" value="Class_I_gatase-like"/>
</dbReference>
<dbReference type="EMBL" id="JANIPJ010000009">
    <property type="protein sequence ID" value="MCR2805109.1"/>
    <property type="molecule type" value="Genomic_DNA"/>
</dbReference>
<evidence type="ECO:0000259" key="3">
    <source>
        <dbReference type="Pfam" id="PF24157"/>
    </source>
</evidence>
<gene>
    <name evidence="4" type="ORF">NQZ67_14580</name>
</gene>
<feature type="chain" id="PRO_5040913051" description="DUF7408 domain-containing protein" evidence="2">
    <location>
        <begin position="33"/>
        <end position="801"/>
    </location>
</feature>
<keyword evidence="1" id="KW-1133">Transmembrane helix</keyword>
<feature type="transmembrane region" description="Helical" evidence="1">
    <location>
        <begin position="405"/>
        <end position="427"/>
    </location>
</feature>
<evidence type="ECO:0000313" key="4">
    <source>
        <dbReference type="EMBL" id="MCR2805109.1"/>
    </source>
</evidence>
<dbReference type="SUPFAM" id="SSF52317">
    <property type="entry name" value="Class I glutamine amidotransferase-like"/>
    <property type="match status" value="1"/>
</dbReference>
<keyword evidence="2" id="KW-0732">Signal</keyword>
<feature type="domain" description="DUF7408" evidence="3">
    <location>
        <begin position="194"/>
        <end position="311"/>
    </location>
</feature>
<dbReference type="Pfam" id="PF24157">
    <property type="entry name" value="DUF7408"/>
    <property type="match status" value="1"/>
</dbReference>
<evidence type="ECO:0000313" key="5">
    <source>
        <dbReference type="Proteomes" id="UP001141950"/>
    </source>
</evidence>
<dbReference type="Gene3D" id="3.40.50.880">
    <property type="match status" value="1"/>
</dbReference>
<feature type="signal peptide" evidence="2">
    <location>
        <begin position="1"/>
        <end position="32"/>
    </location>
</feature>
<proteinExistence type="predicted"/>
<sequence>MNVRLKKTYAVITLALAAVMLLTGLPMQRAEAAPDDGSIEVQSQVGLGGRYKEEKWYPLRLTLTNNTEENLSGEAVLSVVSQTGMTTDYLVPVDLPAGTPVGITIGLPGTKLLVSESKLRFFEGSYKNGDTIEMSGTTNFTAQSLTGYAIGVVSGDPDTMNFMPMLNQKGYEITVLPIQPDELPEESELLDMLDTLVINDFATTDWSDGVVQAIKDWVARGGTLVLSGGAGYDKTAEAFAELAPVTVSGTAALETAGSLSRASGESLELTAPLTVSAGKLTPGAATVIQEGELPLAATRSYGFGTVLYTAFDPSLEPMSSWPGSAPLWSKLLQHNLSSLQGMGGAVQLGNTYNDNMMWTLTQLVDLFPSIKPPSFGLLVGMFALYVLIVAPILYIVLAKLDRREWGWWLIPSLALLSGVLIFVVGAGDKRNTNVHTIEIVELAADGQAVVSGAAAIFSPNGGALTADFERKQPARLYSDSSMGGNSSLVFNGEYQLRDDGSRMQAIWRNVPYWSTRKLWMDRRVADPAEKGSIGIAYEQENGSNKLVVTNHTTADLTNVSLLMNGSVHPIGDLKQGDSGSIVMPKSITVPQPGVYYSYADSIFPYSGSSNSDSFGRERQMTDNYFNQNNGALFTLDPVVVGYSKDQEAAFETDGGKARTDRLTMWVKRLDPVERSGERVLVPAGAMKPIVTSSTLSYMNHYGNGVVNLSAGEMILEYMTPANYNVAYDKLDIQFNLGYANPNMKWSIWREGTGEWTPIGGALGAPDDYLVDGQTIRIKLESAADGDTIFPYVTLEGEELTP</sequence>
<keyword evidence="1" id="KW-0472">Membrane</keyword>
<keyword evidence="5" id="KW-1185">Reference proteome</keyword>
<name>A0A9X2MS05_9BACL</name>